<feature type="region of interest" description="Disordered" evidence="2">
    <location>
        <begin position="454"/>
        <end position="474"/>
    </location>
</feature>
<reference evidence="4" key="2">
    <citation type="journal article" date="2023" name="Science">
        <title>Genomic signatures of disease resistance in endangered staghorn corals.</title>
        <authorList>
            <person name="Vollmer S.V."/>
            <person name="Selwyn J.D."/>
            <person name="Despard B.A."/>
            <person name="Roesel C.L."/>
        </authorList>
    </citation>
    <scope>NUCLEOTIDE SEQUENCE</scope>
    <source>
        <strain evidence="4">K2</strain>
    </source>
</reference>
<accession>A0AAD9QEK0</accession>
<feature type="compositionally biased region" description="Polar residues" evidence="2">
    <location>
        <begin position="398"/>
        <end position="410"/>
    </location>
</feature>
<dbReference type="AlphaFoldDB" id="A0AAD9QEK0"/>
<dbReference type="InterPro" id="IPR029071">
    <property type="entry name" value="Ubiquitin-like_domsf"/>
</dbReference>
<gene>
    <name evidence="4" type="ORF">P5673_017866</name>
</gene>
<dbReference type="PANTHER" id="PTHR22677:SF4">
    <property type="entry name" value="USHER SYNDROME TYPE-1G PROTEIN-LIKE PROTEIN"/>
    <property type="match status" value="1"/>
</dbReference>
<dbReference type="Pfam" id="PF00240">
    <property type="entry name" value="ubiquitin"/>
    <property type="match status" value="1"/>
</dbReference>
<feature type="compositionally biased region" description="Polar residues" evidence="2">
    <location>
        <begin position="798"/>
        <end position="808"/>
    </location>
</feature>
<dbReference type="PROSITE" id="PS50088">
    <property type="entry name" value="ANK_REPEAT"/>
    <property type="match status" value="1"/>
</dbReference>
<dbReference type="InterPro" id="IPR002110">
    <property type="entry name" value="Ankyrin_rpt"/>
</dbReference>
<feature type="compositionally biased region" description="Polar residues" evidence="2">
    <location>
        <begin position="374"/>
        <end position="384"/>
    </location>
</feature>
<feature type="region of interest" description="Disordered" evidence="2">
    <location>
        <begin position="789"/>
        <end position="808"/>
    </location>
</feature>
<dbReference type="SUPFAM" id="SSF48403">
    <property type="entry name" value="Ankyrin repeat"/>
    <property type="match status" value="1"/>
</dbReference>
<dbReference type="Proteomes" id="UP001249851">
    <property type="component" value="Unassembled WGS sequence"/>
</dbReference>
<dbReference type="Gene3D" id="3.10.20.90">
    <property type="entry name" value="Phosphatidylinositol 3-kinase Catalytic Subunit, Chain A, domain 1"/>
    <property type="match status" value="1"/>
</dbReference>
<feature type="region of interest" description="Disordered" evidence="2">
    <location>
        <begin position="343"/>
        <end position="428"/>
    </location>
</feature>
<name>A0AAD9QEK0_ACRCE</name>
<dbReference type="EMBL" id="JARQWQ010000039">
    <property type="protein sequence ID" value="KAK2559770.1"/>
    <property type="molecule type" value="Genomic_DNA"/>
</dbReference>
<dbReference type="InterPro" id="IPR036770">
    <property type="entry name" value="Ankyrin_rpt-contain_sf"/>
</dbReference>
<feature type="compositionally biased region" description="Basic and acidic residues" evidence="2">
    <location>
        <begin position="411"/>
        <end position="428"/>
    </location>
</feature>
<feature type="domain" description="Ubiquitin-like" evidence="3">
    <location>
        <begin position="8"/>
        <end position="80"/>
    </location>
</feature>
<dbReference type="Gene3D" id="1.25.40.20">
    <property type="entry name" value="Ankyrin repeat-containing domain"/>
    <property type="match status" value="1"/>
</dbReference>
<evidence type="ECO:0000313" key="4">
    <source>
        <dbReference type="EMBL" id="KAK2559770.1"/>
    </source>
</evidence>
<keyword evidence="1" id="KW-0040">ANK repeat</keyword>
<dbReference type="PROSITE" id="PS50053">
    <property type="entry name" value="UBIQUITIN_2"/>
    <property type="match status" value="1"/>
</dbReference>
<evidence type="ECO:0000256" key="2">
    <source>
        <dbReference type="SAM" id="MobiDB-lite"/>
    </source>
</evidence>
<feature type="compositionally biased region" description="Basic and acidic residues" evidence="2">
    <location>
        <begin position="455"/>
        <end position="474"/>
    </location>
</feature>
<protein>
    <submittedName>
        <fullName evidence="4">Ankyrin repeat domain-containing protein 60</fullName>
    </submittedName>
</protein>
<dbReference type="SUPFAM" id="SSF54236">
    <property type="entry name" value="Ubiquitin-like"/>
    <property type="match status" value="1"/>
</dbReference>
<keyword evidence="5" id="KW-1185">Reference proteome</keyword>
<dbReference type="Pfam" id="PF12796">
    <property type="entry name" value="Ank_2"/>
    <property type="match status" value="1"/>
</dbReference>
<organism evidence="4 5">
    <name type="scientific">Acropora cervicornis</name>
    <name type="common">Staghorn coral</name>
    <dbReference type="NCBI Taxonomy" id="6130"/>
    <lineage>
        <taxon>Eukaryota</taxon>
        <taxon>Metazoa</taxon>
        <taxon>Cnidaria</taxon>
        <taxon>Anthozoa</taxon>
        <taxon>Hexacorallia</taxon>
        <taxon>Scleractinia</taxon>
        <taxon>Astrocoeniina</taxon>
        <taxon>Acroporidae</taxon>
        <taxon>Acropora</taxon>
    </lineage>
</organism>
<sequence length="808" mass="92524">MSDIKDNFQLFITLPTDDVCTIRKLSRQMFVYELKSRVELKAGIPGDIFSFFFMNVQLQDKETLKAYNLKNGCIVRVKVESNWVGLFEACWNGDIFDVFENGVQFLDEEKFPEHDISLWNKLVIRRATLALFIACHRGYLGLILELINRAATDINGTTLFGRGALHAAAYQGFVGCVALLLSEGAVPNQIDIQGKTALALAGENGHVHCERRLWLYQMKLSTSARPSPSRSGGSHEILDASCYESPITEKKDQYPDLNNDCNDNLVQTERTKGVHSRLRFTLPRQFTNSSSHKSSKSTSKRCPLMQIAEKYRKELREYNEGSLNLLPSENRLEAENEKLAHRGRATKLDANSEEEAKVVDESSNLKETVIPSMECSTSSSGETKVSNEKAEDDETPSDWLTKTQALNEQGSGREKAKQDHDRLSSGRENAIRKLEVAMAESRLERLNVISSPRGQDTRLLDHQNSENEAGQKEETSLADIRREYCHRKPGQTFESWLEMKRHQGKDRPCTAPAQKSKMGKSLEPEFFKKWLNSKRHQRTYSSSESSSKSKKTFISSGGMTFDRWLETKSANRPLSAMNDVTQSRDSSQGINKVRKPVICGKPFELWLAEKKATEHSVHDAENEEESKNHPRSGKTFEVWLQDKHKQRQIELVQKITTSKEQKRLAKLDQLRKWLNPRYKTFDDWLAIKNHQALLERNRTLAQNESVKQQIADVPADEKHKDAKIVYNIWQTMKALKELSDEEMKYKEMKTLWAAKEKEKKQSRTFNAARDVHAERSPLITRRFITQANQRGFERETSMPHNSRCTPAT</sequence>
<evidence type="ECO:0000256" key="1">
    <source>
        <dbReference type="PROSITE-ProRule" id="PRU00023"/>
    </source>
</evidence>
<comment type="caution">
    <text evidence="4">The sequence shown here is derived from an EMBL/GenBank/DDBJ whole genome shotgun (WGS) entry which is preliminary data.</text>
</comment>
<evidence type="ECO:0000259" key="3">
    <source>
        <dbReference type="PROSITE" id="PS50053"/>
    </source>
</evidence>
<dbReference type="SMART" id="SM00248">
    <property type="entry name" value="ANK"/>
    <property type="match status" value="2"/>
</dbReference>
<reference evidence="4" key="1">
    <citation type="journal article" date="2023" name="G3 (Bethesda)">
        <title>Whole genome assembly and annotation of the endangered Caribbean coral Acropora cervicornis.</title>
        <authorList>
            <person name="Selwyn J.D."/>
            <person name="Vollmer S.V."/>
        </authorList>
    </citation>
    <scope>NUCLEOTIDE SEQUENCE</scope>
    <source>
        <strain evidence="4">K2</strain>
    </source>
</reference>
<evidence type="ECO:0000313" key="5">
    <source>
        <dbReference type="Proteomes" id="UP001249851"/>
    </source>
</evidence>
<feature type="compositionally biased region" description="Basic and acidic residues" evidence="2">
    <location>
        <begin position="354"/>
        <end position="364"/>
    </location>
</feature>
<dbReference type="InterPro" id="IPR000626">
    <property type="entry name" value="Ubiquitin-like_dom"/>
</dbReference>
<dbReference type="InterPro" id="IPR039323">
    <property type="entry name" value="ANKRD_45/46/60"/>
</dbReference>
<dbReference type="PANTHER" id="PTHR22677">
    <property type="entry name" value="ANKYRIN REPEAT DOMAIN-CONTAINING PROTEIN 60"/>
    <property type="match status" value="1"/>
</dbReference>
<feature type="repeat" description="ANK" evidence="1">
    <location>
        <begin position="160"/>
        <end position="192"/>
    </location>
</feature>
<proteinExistence type="predicted"/>